<protein>
    <submittedName>
        <fullName evidence="6">Uncharacterized protein</fullName>
    </submittedName>
</protein>
<proteinExistence type="predicted"/>
<evidence type="ECO:0000256" key="4">
    <source>
        <dbReference type="ARBA" id="ARBA00022777"/>
    </source>
</evidence>
<gene>
    <name evidence="6" type="ORF">GOP47_0000663</name>
</gene>
<organism evidence="6 7">
    <name type="scientific">Adiantum capillus-veneris</name>
    <name type="common">Maidenhair fern</name>
    <dbReference type="NCBI Taxonomy" id="13818"/>
    <lineage>
        <taxon>Eukaryota</taxon>
        <taxon>Viridiplantae</taxon>
        <taxon>Streptophyta</taxon>
        <taxon>Embryophyta</taxon>
        <taxon>Tracheophyta</taxon>
        <taxon>Polypodiopsida</taxon>
        <taxon>Polypodiidae</taxon>
        <taxon>Polypodiales</taxon>
        <taxon>Pteridineae</taxon>
        <taxon>Pteridaceae</taxon>
        <taxon>Vittarioideae</taxon>
        <taxon>Adiantum</taxon>
    </lineage>
</organism>
<evidence type="ECO:0000313" key="6">
    <source>
        <dbReference type="EMBL" id="KAI5084494.1"/>
    </source>
</evidence>
<evidence type="ECO:0000256" key="1">
    <source>
        <dbReference type="ARBA" id="ARBA00022527"/>
    </source>
</evidence>
<keyword evidence="3" id="KW-0547">Nucleotide-binding</keyword>
<keyword evidence="5" id="KW-0067">ATP-binding</keyword>
<accession>A0A9D4VDQ9</accession>
<sequence length="103" mass="11892">MAGDIPVEVKHTHLFVGGRFVDSISDERLNDINLVSLDLSEPSFDEAPWPILSLEARDFVKRLLTTDRHKRMTIAQALTHSWICGYQQVPLDIMIFRMVKREI</sequence>
<evidence type="ECO:0000256" key="2">
    <source>
        <dbReference type="ARBA" id="ARBA00022679"/>
    </source>
</evidence>
<reference evidence="6" key="1">
    <citation type="submission" date="2021-01" db="EMBL/GenBank/DDBJ databases">
        <title>Adiantum capillus-veneris genome.</title>
        <authorList>
            <person name="Fang Y."/>
            <person name="Liao Q."/>
        </authorList>
    </citation>
    <scope>NUCLEOTIDE SEQUENCE</scope>
    <source>
        <strain evidence="6">H3</strain>
        <tissue evidence="6">Leaf</tissue>
    </source>
</reference>
<evidence type="ECO:0000313" key="7">
    <source>
        <dbReference type="Proteomes" id="UP000886520"/>
    </source>
</evidence>
<dbReference type="GO" id="GO:0004674">
    <property type="term" value="F:protein serine/threonine kinase activity"/>
    <property type="evidence" value="ECO:0007669"/>
    <property type="project" value="UniProtKB-KW"/>
</dbReference>
<dbReference type="Gene3D" id="1.10.510.10">
    <property type="entry name" value="Transferase(Phosphotransferase) domain 1"/>
    <property type="match status" value="1"/>
</dbReference>
<keyword evidence="1" id="KW-0723">Serine/threonine-protein kinase</keyword>
<dbReference type="InterPro" id="IPR011009">
    <property type="entry name" value="Kinase-like_dom_sf"/>
</dbReference>
<dbReference type="OrthoDB" id="9948461at2759"/>
<dbReference type="InterPro" id="IPR050205">
    <property type="entry name" value="CDPK_Ser/Thr_kinases"/>
</dbReference>
<dbReference type="Proteomes" id="UP000886520">
    <property type="component" value="Chromosome 1"/>
</dbReference>
<dbReference type="EMBL" id="JABFUD020000001">
    <property type="protein sequence ID" value="KAI5084494.1"/>
    <property type="molecule type" value="Genomic_DNA"/>
</dbReference>
<dbReference type="PANTHER" id="PTHR24349">
    <property type="entry name" value="SERINE/THREONINE-PROTEIN KINASE"/>
    <property type="match status" value="1"/>
</dbReference>
<dbReference type="GO" id="GO:0005524">
    <property type="term" value="F:ATP binding"/>
    <property type="evidence" value="ECO:0007669"/>
    <property type="project" value="UniProtKB-KW"/>
</dbReference>
<evidence type="ECO:0000256" key="3">
    <source>
        <dbReference type="ARBA" id="ARBA00022741"/>
    </source>
</evidence>
<keyword evidence="2" id="KW-0808">Transferase</keyword>
<dbReference type="AlphaFoldDB" id="A0A9D4VDQ9"/>
<dbReference type="SUPFAM" id="SSF56112">
    <property type="entry name" value="Protein kinase-like (PK-like)"/>
    <property type="match status" value="1"/>
</dbReference>
<name>A0A9D4VDQ9_ADICA</name>
<comment type="caution">
    <text evidence="6">The sequence shown here is derived from an EMBL/GenBank/DDBJ whole genome shotgun (WGS) entry which is preliminary data.</text>
</comment>
<keyword evidence="4" id="KW-0418">Kinase</keyword>
<evidence type="ECO:0000256" key="5">
    <source>
        <dbReference type="ARBA" id="ARBA00022840"/>
    </source>
</evidence>
<keyword evidence="7" id="KW-1185">Reference proteome</keyword>